<comment type="caution">
    <text evidence="6">The sequence shown here is derived from an EMBL/GenBank/DDBJ whole genome shotgun (WGS) entry which is preliminary data.</text>
</comment>
<dbReference type="InterPro" id="IPR036412">
    <property type="entry name" value="HAD-like_sf"/>
</dbReference>
<name>A0A226WZQ2_CABSO</name>
<dbReference type="PRINTS" id="PR00120">
    <property type="entry name" value="HATPASE"/>
</dbReference>
<dbReference type="InterPro" id="IPR023214">
    <property type="entry name" value="HAD_sf"/>
</dbReference>
<evidence type="ECO:0000313" key="8">
    <source>
        <dbReference type="Proteomes" id="UP000214720"/>
    </source>
</evidence>
<dbReference type="GO" id="GO:0016887">
    <property type="term" value="F:ATP hydrolysis activity"/>
    <property type="evidence" value="ECO:0007669"/>
    <property type="project" value="InterPro"/>
</dbReference>
<accession>A0A226WZQ2</accession>
<dbReference type="EMBL" id="MTHB01000109">
    <property type="protein sequence ID" value="OXC77209.1"/>
    <property type="molecule type" value="Genomic_DNA"/>
</dbReference>
<dbReference type="SUPFAM" id="SSF81665">
    <property type="entry name" value="Calcium ATPase, transmembrane domain M"/>
    <property type="match status" value="1"/>
</dbReference>
<dbReference type="Gene3D" id="3.40.50.1000">
    <property type="entry name" value="HAD superfamily/HAD-like"/>
    <property type="match status" value="1"/>
</dbReference>
<evidence type="ECO:0000256" key="4">
    <source>
        <dbReference type="ARBA" id="ARBA00023136"/>
    </source>
</evidence>
<feature type="transmembrane region" description="Helical" evidence="5">
    <location>
        <begin position="292"/>
        <end position="312"/>
    </location>
</feature>
<feature type="transmembrane region" description="Helical" evidence="5">
    <location>
        <begin position="385"/>
        <end position="402"/>
    </location>
</feature>
<reference evidence="6" key="2">
    <citation type="submission" date="2017-01" db="EMBL/GenBank/DDBJ databases">
        <authorList>
            <person name="Mah S.A."/>
            <person name="Swanson W.J."/>
            <person name="Moy G.W."/>
            <person name="Vacquier V.D."/>
        </authorList>
    </citation>
    <scope>NUCLEOTIDE SEQUENCE</scope>
    <source>
        <strain evidence="6">PAMC 26633</strain>
    </source>
</reference>
<evidence type="ECO:0000256" key="3">
    <source>
        <dbReference type="ARBA" id="ARBA00022989"/>
    </source>
</evidence>
<keyword evidence="4 5" id="KW-0472">Membrane</keyword>
<keyword evidence="3 5" id="KW-1133">Transmembrane helix</keyword>
<evidence type="ECO:0000256" key="5">
    <source>
        <dbReference type="SAM" id="Phobius"/>
    </source>
</evidence>
<dbReference type="InterPro" id="IPR001757">
    <property type="entry name" value="P_typ_ATPase"/>
</dbReference>
<proteinExistence type="predicted"/>
<evidence type="ECO:0000313" key="7">
    <source>
        <dbReference type="EMBL" id="OXC77209.1"/>
    </source>
</evidence>
<keyword evidence="2 5" id="KW-0812">Transmembrane</keyword>
<protein>
    <submittedName>
        <fullName evidence="6">Cation transport ATPase</fullName>
    </submittedName>
</protein>
<dbReference type="PRINTS" id="PR00119">
    <property type="entry name" value="CATATPASE"/>
</dbReference>
<dbReference type="SUPFAM" id="SSF56784">
    <property type="entry name" value="HAD-like"/>
    <property type="match status" value="1"/>
</dbReference>
<evidence type="ECO:0000256" key="1">
    <source>
        <dbReference type="ARBA" id="ARBA00004141"/>
    </source>
</evidence>
<dbReference type="InterPro" id="IPR023298">
    <property type="entry name" value="ATPase_P-typ_TM_dom_sf"/>
</dbReference>
<evidence type="ECO:0000313" key="6">
    <source>
        <dbReference type="EMBL" id="OXC76654.1"/>
    </source>
</evidence>
<feature type="transmembrane region" description="Helical" evidence="5">
    <location>
        <begin position="356"/>
        <end position="379"/>
    </location>
</feature>
<dbReference type="GO" id="GO:0005524">
    <property type="term" value="F:ATP binding"/>
    <property type="evidence" value="ECO:0007669"/>
    <property type="project" value="InterPro"/>
</dbReference>
<dbReference type="NCBIfam" id="TIGR01494">
    <property type="entry name" value="ATPase_P-type"/>
    <property type="match status" value="1"/>
</dbReference>
<dbReference type="Gene3D" id="3.40.1110.10">
    <property type="entry name" value="Calcium-transporting ATPase, cytoplasmic domain N"/>
    <property type="match status" value="1"/>
</dbReference>
<reference evidence="8" key="1">
    <citation type="submission" date="2017-01" db="EMBL/GenBank/DDBJ databases">
        <title>Genome Analysis of Deinococcus marmoris KOPRI26562.</title>
        <authorList>
            <person name="Kim J.H."/>
            <person name="Oh H.-M."/>
        </authorList>
    </citation>
    <scope>NUCLEOTIDE SEQUENCE [LARGE SCALE GENOMIC DNA]</scope>
    <source>
        <strain evidence="8">PAMC 26633</strain>
    </source>
</reference>
<comment type="subcellular location">
    <subcellularLocation>
        <location evidence="1">Membrane</location>
        <topology evidence="1">Multi-pass membrane protein</topology>
    </subcellularLocation>
</comment>
<dbReference type="Pfam" id="PF00702">
    <property type="entry name" value="Hydrolase"/>
    <property type="match status" value="1"/>
</dbReference>
<dbReference type="GO" id="GO:0016020">
    <property type="term" value="C:membrane"/>
    <property type="evidence" value="ECO:0007669"/>
    <property type="project" value="UniProtKB-SubCell"/>
</dbReference>
<evidence type="ECO:0000256" key="2">
    <source>
        <dbReference type="ARBA" id="ARBA00022692"/>
    </source>
</evidence>
<sequence length="416" mass="43381">MVTFVPFDPALKRSEATLRAPNGALLHVVKGAFATISSLTPSCAAAATEEEKLEAKGLRVLAVASGPPGALVMAGVIGLSDPPRDDSAALITQLGGLGVRTVMVTGDARKTAETVAALVGITGKTWATTPLPGDIDAESYSIYAGVLPEDKYQLVKVLQKHGHIVGMCGDGANDAPALRQAQMGIAVLSATDVAKSAAGVVLTEAGLGGIVALVEEGRITFQRILTYTLRSIIHKIVQVLFLAAGLLMTGHAILTPALMVLMMVTGDFLAMSSSTDNVRPSPRPNIWHIRNLTLAGIAMGMIDLLFCIGTLATGKFVLGLDTDALRTVAVITLVFSGQAVFYVARERQRMWSSVPGRWLIASSVADVAIITVLASSGLLMTALPLQLIAGILCAAVVLAVVLDSAKLLLFRRLAVT</sequence>
<dbReference type="EMBL" id="MTHB01000123">
    <property type="protein sequence ID" value="OXC76654.1"/>
    <property type="molecule type" value="Genomic_DNA"/>
</dbReference>
<feature type="transmembrane region" description="Helical" evidence="5">
    <location>
        <begin position="324"/>
        <end position="344"/>
    </location>
</feature>
<dbReference type="eggNOG" id="COG0474">
    <property type="taxonomic scope" value="Bacteria"/>
</dbReference>
<dbReference type="Gene3D" id="1.20.1110.10">
    <property type="entry name" value="Calcium-transporting ATPase, transmembrane domain"/>
    <property type="match status" value="1"/>
</dbReference>
<gene>
    <name evidence="7" type="ORF">BSU04_16895</name>
    <name evidence="6" type="ORF">BSU04_21795</name>
</gene>
<dbReference type="PANTHER" id="PTHR42861">
    <property type="entry name" value="CALCIUM-TRANSPORTING ATPASE"/>
    <property type="match status" value="1"/>
</dbReference>
<dbReference type="Proteomes" id="UP000214720">
    <property type="component" value="Unassembled WGS sequence"/>
</dbReference>
<organism evidence="6 8">
    <name type="scientific">Caballeronia sordidicola</name>
    <name type="common">Burkholderia sordidicola</name>
    <dbReference type="NCBI Taxonomy" id="196367"/>
    <lineage>
        <taxon>Bacteria</taxon>
        <taxon>Pseudomonadati</taxon>
        <taxon>Pseudomonadota</taxon>
        <taxon>Betaproteobacteria</taxon>
        <taxon>Burkholderiales</taxon>
        <taxon>Burkholderiaceae</taxon>
        <taxon>Caballeronia</taxon>
    </lineage>
</organism>
<dbReference type="AlphaFoldDB" id="A0A226WZQ2"/>
<dbReference type="InterPro" id="IPR023299">
    <property type="entry name" value="ATPase_P-typ_cyto_dom_N"/>
</dbReference>